<evidence type="ECO:0000256" key="4">
    <source>
        <dbReference type="ARBA" id="ARBA00022737"/>
    </source>
</evidence>
<evidence type="ECO:0000313" key="8">
    <source>
        <dbReference type="EMBL" id="MPM51013.1"/>
    </source>
</evidence>
<keyword evidence="5" id="KW-0408">Iron</keyword>
<gene>
    <name evidence="8" type="primary">ndhI_77</name>
    <name evidence="8" type="ORF">SDC9_97759</name>
</gene>
<dbReference type="NCBIfam" id="TIGR02179">
    <property type="entry name" value="PorD_KorD"/>
    <property type="match status" value="1"/>
</dbReference>
<evidence type="ECO:0000256" key="1">
    <source>
        <dbReference type="ARBA" id="ARBA00001966"/>
    </source>
</evidence>
<proteinExistence type="predicted"/>
<evidence type="ECO:0000256" key="5">
    <source>
        <dbReference type="ARBA" id="ARBA00023004"/>
    </source>
</evidence>
<dbReference type="InterPro" id="IPR011898">
    <property type="entry name" value="PorD_KorD"/>
</dbReference>
<dbReference type="InterPro" id="IPR017900">
    <property type="entry name" value="4Fe4S_Fe_S_CS"/>
</dbReference>
<keyword evidence="2" id="KW-0004">4Fe-4S</keyword>
<dbReference type="InterPro" id="IPR017896">
    <property type="entry name" value="4Fe4S_Fe-S-bd"/>
</dbReference>
<reference evidence="8" key="1">
    <citation type="submission" date="2019-08" db="EMBL/GenBank/DDBJ databases">
        <authorList>
            <person name="Kucharzyk K."/>
            <person name="Murdoch R.W."/>
            <person name="Higgins S."/>
            <person name="Loffler F."/>
        </authorList>
    </citation>
    <scope>NUCLEOTIDE SEQUENCE</scope>
</reference>
<dbReference type="GO" id="GO:0016625">
    <property type="term" value="F:oxidoreductase activity, acting on the aldehyde or oxo group of donors, iron-sulfur protein as acceptor"/>
    <property type="evidence" value="ECO:0007669"/>
    <property type="project" value="InterPro"/>
</dbReference>
<evidence type="ECO:0000256" key="2">
    <source>
        <dbReference type="ARBA" id="ARBA00022485"/>
    </source>
</evidence>
<dbReference type="GO" id="GO:0051539">
    <property type="term" value="F:4 iron, 4 sulfur cluster binding"/>
    <property type="evidence" value="ECO:0007669"/>
    <property type="project" value="UniProtKB-KW"/>
</dbReference>
<dbReference type="Gene3D" id="3.30.70.20">
    <property type="match status" value="2"/>
</dbReference>
<keyword evidence="8" id="KW-0560">Oxidoreductase</keyword>
<dbReference type="SUPFAM" id="SSF54862">
    <property type="entry name" value="4Fe-4S ferredoxins"/>
    <property type="match status" value="1"/>
</dbReference>
<keyword evidence="4" id="KW-0677">Repeat</keyword>
<comment type="cofactor">
    <cofactor evidence="1">
        <name>[4Fe-4S] cluster</name>
        <dbReference type="ChEBI" id="CHEBI:49883"/>
    </cofactor>
</comment>
<dbReference type="EC" id="1.6.5.11" evidence="8"/>
<dbReference type="PROSITE" id="PS51379">
    <property type="entry name" value="4FE4S_FER_2"/>
    <property type="match status" value="2"/>
</dbReference>
<dbReference type="PANTHER" id="PTHR43724:SF1">
    <property type="entry name" value="PYRUVATE SYNTHASE SUBUNIT PORD"/>
    <property type="match status" value="1"/>
</dbReference>
<comment type="caution">
    <text evidence="8">The sequence shown here is derived from an EMBL/GenBank/DDBJ whole genome shotgun (WGS) entry which is preliminary data.</text>
</comment>
<protein>
    <submittedName>
        <fullName evidence="8">NAD(P)H-quinone oxidoreductase subunit I, chloroplastic</fullName>
        <ecNumber evidence="8">1.6.5.11</ecNumber>
    </submittedName>
</protein>
<evidence type="ECO:0000256" key="3">
    <source>
        <dbReference type="ARBA" id="ARBA00022723"/>
    </source>
</evidence>
<keyword evidence="3" id="KW-0479">Metal-binding</keyword>
<sequence>MEFVSDYIVPIGCEGIHYIQTGKWRTRRPVLNAETCIKCGVCLMYCPVNSVLRDADGSFRINYDFCKGCGICAHECKQKAITMVAEKEE</sequence>
<dbReference type="AlphaFoldDB" id="A0A645AJI0"/>
<dbReference type="Pfam" id="PF14697">
    <property type="entry name" value="Fer4_21"/>
    <property type="match status" value="1"/>
</dbReference>
<feature type="domain" description="4Fe-4S ferredoxin-type" evidence="7">
    <location>
        <begin position="27"/>
        <end position="56"/>
    </location>
</feature>
<accession>A0A645AJI0</accession>
<keyword evidence="6" id="KW-0411">Iron-sulfur</keyword>
<evidence type="ECO:0000256" key="6">
    <source>
        <dbReference type="ARBA" id="ARBA00023014"/>
    </source>
</evidence>
<evidence type="ECO:0000259" key="7">
    <source>
        <dbReference type="PROSITE" id="PS51379"/>
    </source>
</evidence>
<dbReference type="EMBL" id="VSSQ01013223">
    <property type="protein sequence ID" value="MPM51013.1"/>
    <property type="molecule type" value="Genomic_DNA"/>
</dbReference>
<feature type="domain" description="4Fe-4S ferredoxin-type" evidence="7">
    <location>
        <begin position="57"/>
        <end position="86"/>
    </location>
</feature>
<name>A0A645AJI0_9ZZZZ</name>
<dbReference type="GO" id="GO:0046872">
    <property type="term" value="F:metal ion binding"/>
    <property type="evidence" value="ECO:0007669"/>
    <property type="project" value="UniProtKB-KW"/>
</dbReference>
<organism evidence="8">
    <name type="scientific">bioreactor metagenome</name>
    <dbReference type="NCBI Taxonomy" id="1076179"/>
    <lineage>
        <taxon>unclassified sequences</taxon>
        <taxon>metagenomes</taxon>
        <taxon>ecological metagenomes</taxon>
    </lineage>
</organism>
<dbReference type="PROSITE" id="PS00198">
    <property type="entry name" value="4FE4S_FER_1"/>
    <property type="match status" value="1"/>
</dbReference>
<dbReference type="PANTHER" id="PTHR43724">
    <property type="entry name" value="PYRUVATE SYNTHASE SUBUNIT PORD"/>
    <property type="match status" value="1"/>
</dbReference>